<feature type="signal peptide" evidence="1">
    <location>
        <begin position="1"/>
        <end position="23"/>
    </location>
</feature>
<dbReference type="SUPFAM" id="SSF56935">
    <property type="entry name" value="Porins"/>
    <property type="match status" value="1"/>
</dbReference>
<evidence type="ECO:0000313" key="2">
    <source>
        <dbReference type="EMBL" id="MBT1072830.1"/>
    </source>
</evidence>
<organism evidence="2 3">
    <name type="scientific">Pelotalea chapellei</name>
    <dbReference type="NCBI Taxonomy" id="44671"/>
    <lineage>
        <taxon>Bacteria</taxon>
        <taxon>Pseudomonadati</taxon>
        <taxon>Thermodesulfobacteriota</taxon>
        <taxon>Desulfuromonadia</taxon>
        <taxon>Geobacterales</taxon>
        <taxon>Geobacteraceae</taxon>
        <taxon>Pelotalea</taxon>
    </lineage>
</organism>
<gene>
    <name evidence="2" type="ORF">KJB30_13625</name>
</gene>
<reference evidence="2 3" key="1">
    <citation type="submission" date="2021-05" db="EMBL/GenBank/DDBJ databases">
        <title>The draft genome of Geobacter chapellei DSM 13688.</title>
        <authorList>
            <person name="Xu Z."/>
            <person name="Masuda Y."/>
            <person name="Itoh H."/>
            <person name="Senoo K."/>
        </authorList>
    </citation>
    <scope>NUCLEOTIDE SEQUENCE [LARGE SCALE GENOMIC DNA]</scope>
    <source>
        <strain evidence="2 3">DSM 13688</strain>
    </source>
</reference>
<sequence length="408" mass="46092">MALKWFLCIVAFLPLLAALPARAAEVHGRSSTQLLWFNNFFNQRKQAEFAQYLNLSVLNVDREGKLSFQGYGRVTQDVRNSEGLNGRLYYLYGDYRGLYDKVDIRLGRQWINYAAGTALIDGGQIELRKVGPVGFSIMGGRNVFFDLYGEGTRKEDFVFGTAAYLTGFKNTDAEVSYFLKLDKSGMARNQVGGVFKQYLFNAVKVYANTRYDIVSETFMEMLAGVKVFPTSKLVLTGEWYQSYPIFDATSIYSVFAVDRYQEGVFRVDYTVNDMISIHGGYNRQDYGEGGFGNDGTADVVEVGLGLRPLSNLMLNLTYNHRNGYGGKLDGGIAEVTYNPIKALELAAGLHFDVYERDRSTGEETARRYWGGAKYKFTDKMSASVRVEDNVNVRFSNDWQGRAVFNYDF</sequence>
<accession>A0ABS5UAX8</accession>
<evidence type="ECO:0000256" key="1">
    <source>
        <dbReference type="SAM" id="SignalP"/>
    </source>
</evidence>
<evidence type="ECO:0008006" key="4">
    <source>
        <dbReference type="Google" id="ProtNLM"/>
    </source>
</evidence>
<name>A0ABS5UAX8_9BACT</name>
<comment type="caution">
    <text evidence="2">The sequence shown here is derived from an EMBL/GenBank/DDBJ whole genome shotgun (WGS) entry which is preliminary data.</text>
</comment>
<keyword evidence="1" id="KW-0732">Signal</keyword>
<proteinExistence type="predicted"/>
<protein>
    <recommendedName>
        <fullName evidence="4">Porin</fullName>
    </recommendedName>
</protein>
<dbReference type="EMBL" id="JAHDYS010000013">
    <property type="protein sequence ID" value="MBT1072830.1"/>
    <property type="molecule type" value="Genomic_DNA"/>
</dbReference>
<keyword evidence="3" id="KW-1185">Reference proteome</keyword>
<evidence type="ECO:0000313" key="3">
    <source>
        <dbReference type="Proteomes" id="UP000784128"/>
    </source>
</evidence>
<dbReference type="RefSeq" id="WP_214300224.1">
    <property type="nucleotide sequence ID" value="NZ_JAHDYS010000013.1"/>
</dbReference>
<feature type="chain" id="PRO_5046347223" description="Porin" evidence="1">
    <location>
        <begin position="24"/>
        <end position="408"/>
    </location>
</feature>
<dbReference type="Proteomes" id="UP000784128">
    <property type="component" value="Unassembled WGS sequence"/>
</dbReference>